<dbReference type="PANTHER" id="PTHR28657:SF4">
    <property type="entry name" value="INDOLEAMINE 2,3-DIOXYGENASE 2"/>
    <property type="match status" value="1"/>
</dbReference>
<evidence type="ECO:0000256" key="3">
    <source>
        <dbReference type="ARBA" id="ARBA00022723"/>
    </source>
</evidence>
<evidence type="ECO:0000256" key="8">
    <source>
        <dbReference type="ARBA" id="ARBA00023079"/>
    </source>
</evidence>
<dbReference type="GO" id="GO:0033754">
    <property type="term" value="F:indoleamine 2,3-dioxygenase activity"/>
    <property type="evidence" value="ECO:0007669"/>
    <property type="project" value="TreeGrafter"/>
</dbReference>
<evidence type="ECO:0000256" key="6">
    <source>
        <dbReference type="ARBA" id="ARBA00023002"/>
    </source>
</evidence>
<dbReference type="FunFam" id="1.20.58.480:FF:000003">
    <property type="entry name" value="Indoleamine 2,3-dioxygenase 1"/>
    <property type="match status" value="1"/>
</dbReference>
<keyword evidence="3 9" id="KW-0479">Metal-binding</keyword>
<evidence type="ECO:0000313" key="10">
    <source>
        <dbReference type="Proteomes" id="UP000192220"/>
    </source>
</evidence>
<dbReference type="RefSeq" id="XP_013884099.1">
    <property type="nucleotide sequence ID" value="XM_014028645.1"/>
</dbReference>
<dbReference type="SUPFAM" id="SSF140959">
    <property type="entry name" value="Indolic compounds 2,3-dioxygenase-like"/>
    <property type="match status" value="1"/>
</dbReference>
<evidence type="ECO:0000256" key="4">
    <source>
        <dbReference type="ARBA" id="ARBA00022859"/>
    </source>
</evidence>
<evidence type="ECO:0000256" key="5">
    <source>
        <dbReference type="ARBA" id="ARBA00022964"/>
    </source>
</evidence>
<dbReference type="GO" id="GO:0002376">
    <property type="term" value="P:immune system process"/>
    <property type="evidence" value="ECO:0007669"/>
    <property type="project" value="UniProtKB-KW"/>
</dbReference>
<dbReference type="Gene3D" id="1.20.58.480">
    <property type="match status" value="1"/>
</dbReference>
<dbReference type="PANTHER" id="PTHR28657">
    <property type="entry name" value="INDOLEAMINE 2,3-DIOXYGENASE"/>
    <property type="match status" value="1"/>
</dbReference>
<evidence type="ECO:0000313" key="11">
    <source>
        <dbReference type="RefSeq" id="XP_013884099.1"/>
    </source>
</evidence>
<sequence>MASSGTDSRGSFSLHSYHVSEDLGFILPDPLEDLPPHYQPWLDIALRIPELVHSHELRARVDKMPLLSTSFLCKHKELRLAHLALSMMTMGYVWQEGENNMVEKLPSSLAVPFWEVSQRLGLPPILTHASAVLANWKKKDPEGPFDMENLELLVSLPGGESVRGFFLATLLVELAAVPAIRSIPSVINGIRCGDTDAVVRALEDISLSIQDMNDALKLMQVHVDPSVFYGIMRIYLSGWKDNPCMPKGLVYEGVHTKPMEFSGGSAAQSSLLHCFDELLGVKHEEKGRSFLTRMRDYMPPAHRQLIQDISSQPSLRSFVQQHQANDQLNQAYEFCVSKLLALRNYHINVVSRFITVPAARARQLRNHSQDSEGETVIKAPKALEERGTGGSGIMTFLKTVRDETKDALLTEPSKKIKNHS</sequence>
<evidence type="ECO:0000256" key="2">
    <source>
        <dbReference type="ARBA" id="ARBA00022617"/>
    </source>
</evidence>
<keyword evidence="7 9" id="KW-0408">Iron</keyword>
<gene>
    <name evidence="11" type="primary">ido1</name>
</gene>
<keyword evidence="10" id="KW-1185">Reference proteome</keyword>
<dbReference type="InterPro" id="IPR000898">
    <property type="entry name" value="Indolamine_dOase"/>
</dbReference>
<dbReference type="GO" id="GO:0020037">
    <property type="term" value="F:heme binding"/>
    <property type="evidence" value="ECO:0007669"/>
    <property type="project" value="InterPro"/>
</dbReference>
<dbReference type="InParanoid" id="A0A2I4CVU8"/>
<accession>A0A2I4CVU8</accession>
<dbReference type="Proteomes" id="UP000192220">
    <property type="component" value="Unplaced"/>
</dbReference>
<feature type="binding site" description="proximal binding residue" evidence="9">
    <location>
        <position position="346"/>
    </location>
    <ligand>
        <name>heme b</name>
        <dbReference type="ChEBI" id="CHEBI:60344"/>
    </ligand>
    <ligandPart>
        <name>Fe</name>
        <dbReference type="ChEBI" id="CHEBI:18248"/>
    </ligandPart>
</feature>
<evidence type="ECO:0000256" key="9">
    <source>
        <dbReference type="PIRSR" id="PIRSR600898-1"/>
    </source>
</evidence>
<dbReference type="Pfam" id="PF01231">
    <property type="entry name" value="IDO"/>
    <property type="match status" value="1"/>
</dbReference>
<keyword evidence="2 9" id="KW-0349">Heme</keyword>
<dbReference type="GO" id="GO:0005737">
    <property type="term" value="C:cytoplasm"/>
    <property type="evidence" value="ECO:0007669"/>
    <property type="project" value="TreeGrafter"/>
</dbReference>
<dbReference type="OrthoDB" id="10262710at2759"/>
<reference evidence="11" key="1">
    <citation type="submission" date="2025-08" db="UniProtKB">
        <authorList>
            <consortium name="RefSeq"/>
        </authorList>
    </citation>
    <scope>IDENTIFICATION</scope>
    <source>
        <strain evidence="11">Quisiro</strain>
        <tissue evidence="11">Liver</tissue>
    </source>
</reference>
<keyword evidence="5" id="KW-0223">Dioxygenase</keyword>
<dbReference type="GO" id="GO:0004833">
    <property type="term" value="F:L-tryptophan 2,3-dioxygenase activity"/>
    <property type="evidence" value="ECO:0007669"/>
    <property type="project" value="TreeGrafter"/>
</dbReference>
<evidence type="ECO:0000256" key="7">
    <source>
        <dbReference type="ARBA" id="ARBA00023004"/>
    </source>
</evidence>
<keyword evidence="6" id="KW-0560">Oxidoreductase</keyword>
<proteinExistence type="inferred from homology"/>
<dbReference type="STRING" id="52670.A0A2I4CVU8"/>
<keyword evidence="8" id="KW-0823">Tryptophan catabolism</keyword>
<dbReference type="CTD" id="3620"/>
<evidence type="ECO:0000256" key="1">
    <source>
        <dbReference type="ARBA" id="ARBA00007119"/>
    </source>
</evidence>
<name>A0A2I4CVU8_AUSLI</name>
<dbReference type="KEGG" id="alim:106532554"/>
<comment type="similarity">
    <text evidence="1">Belongs to the indoleamine 2,3-dioxygenase family.</text>
</comment>
<organism evidence="10 11">
    <name type="scientific">Austrofundulus limnaeus</name>
    <name type="common">Annual killifish</name>
    <dbReference type="NCBI Taxonomy" id="52670"/>
    <lineage>
        <taxon>Eukaryota</taxon>
        <taxon>Metazoa</taxon>
        <taxon>Chordata</taxon>
        <taxon>Craniata</taxon>
        <taxon>Vertebrata</taxon>
        <taxon>Euteleostomi</taxon>
        <taxon>Actinopterygii</taxon>
        <taxon>Neopterygii</taxon>
        <taxon>Teleostei</taxon>
        <taxon>Neoteleostei</taxon>
        <taxon>Acanthomorphata</taxon>
        <taxon>Ovalentaria</taxon>
        <taxon>Atherinomorphae</taxon>
        <taxon>Cyprinodontiformes</taxon>
        <taxon>Rivulidae</taxon>
        <taxon>Austrofundulus</taxon>
    </lineage>
</organism>
<dbReference type="GO" id="GO:0034354">
    <property type="term" value="P:'de novo' NAD+ biosynthetic process from L-tryptophan"/>
    <property type="evidence" value="ECO:0007669"/>
    <property type="project" value="TreeGrafter"/>
</dbReference>
<dbReference type="GO" id="GO:0019441">
    <property type="term" value="P:L-tryptophan catabolic process to kynurenine"/>
    <property type="evidence" value="ECO:0007669"/>
    <property type="project" value="InterPro"/>
</dbReference>
<dbReference type="AlphaFoldDB" id="A0A2I4CVU8"/>
<dbReference type="InterPro" id="IPR037217">
    <property type="entry name" value="Trp/Indoleamine_2_3_dOase-like"/>
</dbReference>
<protein>
    <submittedName>
        <fullName evidence="11">Indoleamine 2,3-dioxygenase 1</fullName>
    </submittedName>
</protein>
<keyword evidence="4" id="KW-0391">Immunity</keyword>
<dbReference type="GO" id="GO:0046872">
    <property type="term" value="F:metal ion binding"/>
    <property type="evidence" value="ECO:0007669"/>
    <property type="project" value="UniProtKB-KW"/>
</dbReference>